<dbReference type="Proteomes" id="UP000215694">
    <property type="component" value="Unassembled WGS sequence"/>
</dbReference>
<gene>
    <name evidence="1" type="ORF">CHL78_017005</name>
</gene>
<evidence type="ECO:0000313" key="2">
    <source>
        <dbReference type="Proteomes" id="UP000215694"/>
    </source>
</evidence>
<keyword evidence="2" id="KW-1185">Reference proteome</keyword>
<accession>A0A371IYX5</accession>
<dbReference type="PANTHER" id="PTHR36454:SF1">
    <property type="entry name" value="DUF1015 DOMAIN-CONTAINING PROTEIN"/>
    <property type="match status" value="1"/>
</dbReference>
<protein>
    <submittedName>
        <fullName evidence="1">DUF1015 domain-containing protein</fullName>
    </submittedName>
</protein>
<proteinExistence type="predicted"/>
<reference evidence="1 2" key="1">
    <citation type="journal article" date="2017" name="Genome Announc.">
        <title>Draft Genome Sequence of Romboutsia weinsteinii sp. nov. Strain CCRI-19649(T) Isolated from Surface Water.</title>
        <authorList>
            <person name="Maheux A.F."/>
            <person name="Boudreau D.K."/>
            <person name="Berube E."/>
            <person name="Boissinot M."/>
            <person name="Cantin P."/>
            <person name="Raymond F."/>
            <person name="Corbeil J."/>
            <person name="Omar R.F."/>
            <person name="Bergeron M.G."/>
        </authorList>
    </citation>
    <scope>NUCLEOTIDE SEQUENCE [LARGE SCALE GENOMIC DNA]</scope>
    <source>
        <strain evidence="1 2">CCRI-19649</strain>
    </source>
</reference>
<comment type="caution">
    <text evidence="1">The sequence shown here is derived from an EMBL/GenBank/DDBJ whole genome shotgun (WGS) entry which is preliminary data.</text>
</comment>
<dbReference type="RefSeq" id="WP_094369669.1">
    <property type="nucleotide sequence ID" value="NZ_NOJY02000054.1"/>
</dbReference>
<sequence length="416" mass="48952">MAIIRPFKAIRPKESLVDKVASLPYDVMNTKEAREIVNSNMYSFLRIDKAEVELDKNIHEYDEEVYVKARENLKQFIENNILIRESKECLYIYREIMDSRPQVGIVACVSVDDTMNNIIKKHEYTKPDKELDRTNYIKYCNANTGTILLTYKNKEEIDTFISKYINVNESIYDFMTDDKIQHTVWRISEDDDIEYLVSRFKMIDYLYIADGHHRSAAAVNIAKKLRKENPNYIGDEEFNYYLAMIAPAENLLVLDYNRVVRDLNNLTEEELIRKISERFKISKMDGKEEYRPSREGIFGMYLNNQWYEVEINNDVKNNIDPVKTLDISILQEYILSPILGIDNPRIDKRIDFVGGIRGIKELERRTNEDMKIAFAMYPTSMEDLIKVANEGRIMPAKSTWFEPKVRCGLFIHELDI</sequence>
<organism evidence="1 2">
    <name type="scientific">Romboutsia weinsteinii</name>
    <dbReference type="NCBI Taxonomy" id="2020949"/>
    <lineage>
        <taxon>Bacteria</taxon>
        <taxon>Bacillati</taxon>
        <taxon>Bacillota</taxon>
        <taxon>Clostridia</taxon>
        <taxon>Peptostreptococcales</taxon>
        <taxon>Peptostreptococcaceae</taxon>
        <taxon>Romboutsia</taxon>
    </lineage>
</organism>
<dbReference type="PIRSF" id="PIRSF033563">
    <property type="entry name" value="UCP033563"/>
    <property type="match status" value="1"/>
</dbReference>
<dbReference type="OrthoDB" id="9781616at2"/>
<name>A0A371IYX5_9FIRM</name>
<dbReference type="Pfam" id="PF06245">
    <property type="entry name" value="DUF1015"/>
    <property type="match status" value="1"/>
</dbReference>
<dbReference type="PANTHER" id="PTHR36454">
    <property type="entry name" value="LMO2823 PROTEIN"/>
    <property type="match status" value="1"/>
</dbReference>
<dbReference type="AlphaFoldDB" id="A0A371IYX5"/>
<dbReference type="InterPro" id="IPR008323">
    <property type="entry name" value="UCP033563"/>
</dbReference>
<evidence type="ECO:0000313" key="1">
    <source>
        <dbReference type="EMBL" id="RDY25679.1"/>
    </source>
</evidence>
<dbReference type="EMBL" id="NOJY02000054">
    <property type="protein sequence ID" value="RDY25679.1"/>
    <property type="molecule type" value="Genomic_DNA"/>
</dbReference>